<evidence type="ECO:0000256" key="1">
    <source>
        <dbReference type="ARBA" id="ARBA00022679"/>
    </source>
</evidence>
<dbReference type="FunFam" id="1.25.40.340:FF:000002">
    <property type="entry name" value="Dihydroxyacetone kinase, L subunit"/>
    <property type="match status" value="1"/>
</dbReference>
<keyword evidence="5" id="KW-1185">Reference proteome</keyword>
<evidence type="ECO:0000313" key="5">
    <source>
        <dbReference type="Proteomes" id="UP000224974"/>
    </source>
</evidence>
<accession>A0A2C6C8G3</accession>
<keyword evidence="2 4" id="KW-0418">Kinase</keyword>
<dbReference type="PANTHER" id="PTHR28629:SF4">
    <property type="entry name" value="TRIOKINASE_FMN CYCLASE"/>
    <property type="match status" value="1"/>
</dbReference>
<dbReference type="Gene3D" id="1.25.40.340">
    <property type="match status" value="1"/>
</dbReference>
<dbReference type="Proteomes" id="UP000224974">
    <property type="component" value="Unassembled WGS sequence"/>
</dbReference>
<dbReference type="GO" id="GO:0004371">
    <property type="term" value="F:glycerone kinase activity"/>
    <property type="evidence" value="ECO:0007669"/>
    <property type="project" value="InterPro"/>
</dbReference>
<dbReference type="InterPro" id="IPR012737">
    <property type="entry name" value="DhaK_L_YcgS"/>
</dbReference>
<organism evidence="4 5">
    <name type="scientific">Budvicia aquatica</name>
    <dbReference type="NCBI Taxonomy" id="82979"/>
    <lineage>
        <taxon>Bacteria</taxon>
        <taxon>Pseudomonadati</taxon>
        <taxon>Pseudomonadota</taxon>
        <taxon>Gammaproteobacteria</taxon>
        <taxon>Enterobacterales</taxon>
        <taxon>Budviciaceae</taxon>
        <taxon>Budvicia</taxon>
    </lineage>
</organism>
<evidence type="ECO:0000259" key="3">
    <source>
        <dbReference type="PROSITE" id="PS51480"/>
    </source>
</evidence>
<dbReference type="SMART" id="SM01120">
    <property type="entry name" value="Dak2"/>
    <property type="match status" value="1"/>
</dbReference>
<dbReference type="GO" id="GO:0005829">
    <property type="term" value="C:cytosol"/>
    <property type="evidence" value="ECO:0007669"/>
    <property type="project" value="TreeGrafter"/>
</dbReference>
<dbReference type="InterPro" id="IPR050861">
    <property type="entry name" value="Dihydroxyacetone_Kinase"/>
</dbReference>
<proteinExistence type="predicted"/>
<dbReference type="GO" id="GO:0019563">
    <property type="term" value="P:glycerol catabolic process"/>
    <property type="evidence" value="ECO:0007669"/>
    <property type="project" value="TreeGrafter"/>
</dbReference>
<name>A0A2C6C8G3_9GAMM</name>
<evidence type="ECO:0000313" key="4">
    <source>
        <dbReference type="EMBL" id="PHI32620.1"/>
    </source>
</evidence>
<dbReference type="InterPro" id="IPR036117">
    <property type="entry name" value="DhaL_dom_sf"/>
</dbReference>
<dbReference type="NCBIfam" id="TIGR02365">
    <property type="entry name" value="dha_L_ycgS"/>
    <property type="match status" value="1"/>
</dbReference>
<keyword evidence="1" id="KW-0808">Transferase</keyword>
<evidence type="ECO:0000256" key="2">
    <source>
        <dbReference type="ARBA" id="ARBA00022777"/>
    </source>
</evidence>
<dbReference type="Pfam" id="PF02734">
    <property type="entry name" value="Dak2"/>
    <property type="match status" value="1"/>
</dbReference>
<gene>
    <name evidence="4" type="primary">dhaL</name>
    <name evidence="4" type="ORF">CRN84_07280</name>
</gene>
<dbReference type="SUPFAM" id="SSF101473">
    <property type="entry name" value="DhaL-like"/>
    <property type="match status" value="1"/>
</dbReference>
<dbReference type="OrthoDB" id="9800291at2"/>
<reference evidence="5" key="1">
    <citation type="submission" date="2017-09" db="EMBL/GenBank/DDBJ databases">
        <title>FDA dAtabase for Regulatory Grade micrObial Sequences (FDA-ARGOS): Supporting development and validation of Infectious Disease Dx tests.</title>
        <authorList>
            <person name="Minogue T."/>
            <person name="Wolcott M."/>
            <person name="Wasieloski L."/>
            <person name="Aguilar W."/>
            <person name="Moore D."/>
            <person name="Tallon L."/>
            <person name="Sadzewicz L."/>
            <person name="Ott S."/>
            <person name="Zhao X."/>
            <person name="Nagaraj S."/>
            <person name="Vavikolanu K."/>
            <person name="Aluvathingal J."/>
            <person name="Nadendla S."/>
            <person name="Sichtig H."/>
        </authorList>
    </citation>
    <scope>NUCLEOTIDE SEQUENCE [LARGE SCALE GENOMIC DNA]</scope>
    <source>
        <strain evidence="5">FDAARGOS_387</strain>
    </source>
</reference>
<dbReference type="EMBL" id="PDDX01000001">
    <property type="protein sequence ID" value="PHI32620.1"/>
    <property type="molecule type" value="Genomic_DNA"/>
</dbReference>
<dbReference type="PANTHER" id="PTHR28629">
    <property type="entry name" value="TRIOKINASE/FMN CYCLASE"/>
    <property type="match status" value="1"/>
</dbReference>
<protein>
    <submittedName>
        <fullName evidence="4">Dihydroxyacetone kinase subunit L</fullName>
    </submittedName>
</protein>
<dbReference type="STRING" id="1111728.GCA_000427805_00698"/>
<dbReference type="InterPro" id="IPR004007">
    <property type="entry name" value="DhaL_dom"/>
</dbReference>
<sequence length="214" mass="21924">MDLVTTRSVIRNVAENMVASEPELTRLDQIVGDGDHGLGMQRGFAAVATLLDGDTCNPQDVGGLLLQVGTRMMSSMGGASGAIFGTLFRAGGKAIAGEPCLTTPVLSRFLNEGLNAVFARGGAKPGDKTMVDALTAAAEKAASLQDKPLVEALPEIAAAAHLGAEGTKNMVAVFGRSKTLGERSLGHVDPGAVSMALILQFMAEGVTEKQSATA</sequence>
<feature type="domain" description="DhaL" evidence="3">
    <location>
        <begin position="4"/>
        <end position="204"/>
    </location>
</feature>
<dbReference type="PROSITE" id="PS51480">
    <property type="entry name" value="DHAL"/>
    <property type="match status" value="1"/>
</dbReference>
<dbReference type="AlphaFoldDB" id="A0A2C6C8G3"/>
<comment type="caution">
    <text evidence="4">The sequence shown here is derived from an EMBL/GenBank/DDBJ whole genome shotgun (WGS) entry which is preliminary data.</text>
</comment>